<dbReference type="PANTHER" id="PTHR46609:SF8">
    <property type="entry name" value="YQAJ VIRAL RECOMBINASE DOMAIN-CONTAINING PROTEIN"/>
    <property type="match status" value="1"/>
</dbReference>
<protein>
    <recommendedName>
        <fullName evidence="5">YqaJ viral recombinase domain-containing protein</fullName>
    </recommendedName>
</protein>
<dbReference type="Gene3D" id="3.90.320.10">
    <property type="match status" value="1"/>
</dbReference>
<dbReference type="Proteomes" id="UP001549920">
    <property type="component" value="Unassembled WGS sequence"/>
</dbReference>
<dbReference type="InterPro" id="IPR019080">
    <property type="entry name" value="YqaJ_viral_recombinase"/>
</dbReference>
<dbReference type="Pfam" id="PF09588">
    <property type="entry name" value="YqaJ"/>
    <property type="match status" value="1"/>
</dbReference>
<evidence type="ECO:0000313" key="3">
    <source>
        <dbReference type="EMBL" id="KAL0880113.1"/>
    </source>
</evidence>
<dbReference type="InterPro" id="IPR051703">
    <property type="entry name" value="NF-kappa-B_Signaling_Reg"/>
</dbReference>
<evidence type="ECO:0000313" key="4">
    <source>
        <dbReference type="Proteomes" id="UP001549920"/>
    </source>
</evidence>
<proteinExistence type="predicted"/>
<feature type="domain" description="YqaJ viral recombinase" evidence="1">
    <location>
        <begin position="583"/>
        <end position="729"/>
    </location>
</feature>
<dbReference type="InterPro" id="IPR011604">
    <property type="entry name" value="PDDEXK-like_dom_sf"/>
</dbReference>
<sequence>MGKRKCQYYAKKTNIGRLSKCKKKSSNVDGDNVNKTQRIDESQRDKCLLNKETDIIESTEKNADTTIGRRIVNVQFFIDQLSEICKHSSMFSCNLSNIKIISENRTGLESKFNVLCEMCNQKFVLKSDPDTPDENLNQQIVSAVISNGSGYSHLEILTAALSIPGISPQLYLRTQNKIFDWWEAAAVHSMAEFAKEEARLAILAGSVDQHGTPLITVIVDGCWSKRSYGKNYSALSGAAAIIGLRTGKVIFYGVKNKFCHICSRAEIKNIQPKEHQCYKNFSGPSTAMESSIIVEGFKKSVEMYGLIYNKFIGDGDSSTYKSILDARPYENVTVEKIECKNHLLRNYCNALSKLSLDTKFPIDCRKSLKERLLRLRVGVVKSIMHWKDQDLNISEKINNLAKDILNGPRHVFGDHKNCAQYFCKPETRRVESVNLIPSFLSSGLMCALERLSTRLSYHARSLICDVTSNNVESFNAIVAKFVGGKRINFCLRRSYAARCAAAVISFNTGVLHTFTHEIIFGKTNQNQIPISTDCHYGENCEKPDLEPVLFEKAKKDFLDKLRMDDNERKLIERGTILQRYSAEWMERRRKLLTASNFGEICKKRTNTRCAPLVKKIIYGNNLSHLPSIQYGIKNEECALQQLSVQEKVEINACGLFIDPEFPFLGASPDGVYAGGIVEIKCPSSLANMNLDQAKAKHTFWKYDKIQNCYTINKNHNWFYQVQGQFQITKNDTCMFAIWFGENMPLDVYLITRDQNFWKDKMSGQLSKFYMDCVIPELIDPRVPRSLNIREPTYILDKLRK</sequence>
<organism evidence="3 4">
    <name type="scientific">Loxostege sticticalis</name>
    <name type="common">Beet webworm moth</name>
    <dbReference type="NCBI Taxonomy" id="481309"/>
    <lineage>
        <taxon>Eukaryota</taxon>
        <taxon>Metazoa</taxon>
        <taxon>Ecdysozoa</taxon>
        <taxon>Arthropoda</taxon>
        <taxon>Hexapoda</taxon>
        <taxon>Insecta</taxon>
        <taxon>Pterygota</taxon>
        <taxon>Neoptera</taxon>
        <taxon>Endopterygota</taxon>
        <taxon>Lepidoptera</taxon>
        <taxon>Glossata</taxon>
        <taxon>Ditrysia</taxon>
        <taxon>Pyraloidea</taxon>
        <taxon>Crambidae</taxon>
        <taxon>Pyraustinae</taxon>
        <taxon>Loxostege</taxon>
    </lineage>
</organism>
<keyword evidence="4" id="KW-1185">Reference proteome</keyword>
<dbReference type="SUPFAM" id="SSF52980">
    <property type="entry name" value="Restriction endonuclease-like"/>
    <property type="match status" value="1"/>
</dbReference>
<evidence type="ECO:0000259" key="2">
    <source>
        <dbReference type="Pfam" id="PF20700"/>
    </source>
</evidence>
<dbReference type="InterPro" id="IPR011335">
    <property type="entry name" value="Restrct_endonuc-II-like"/>
</dbReference>
<evidence type="ECO:0008006" key="5">
    <source>
        <dbReference type="Google" id="ProtNLM"/>
    </source>
</evidence>
<gene>
    <name evidence="3" type="ORF">ABMA27_002601</name>
</gene>
<name>A0ABR3HUE0_LOXSC</name>
<accession>A0ABR3HUE0</accession>
<dbReference type="InterPro" id="IPR049012">
    <property type="entry name" value="Mutator_transp_dom"/>
</dbReference>
<feature type="domain" description="Mutator-like transposase" evidence="2">
    <location>
        <begin position="68"/>
        <end position="423"/>
    </location>
</feature>
<reference evidence="3 4" key="1">
    <citation type="submission" date="2024-06" db="EMBL/GenBank/DDBJ databases">
        <title>A chromosome-level genome assembly of beet webworm, Loxostege sticticalis.</title>
        <authorList>
            <person name="Zhang Y."/>
        </authorList>
    </citation>
    <scope>NUCLEOTIDE SEQUENCE [LARGE SCALE GENOMIC DNA]</scope>
    <source>
        <strain evidence="3">AQ026</strain>
        <tissue evidence="3">Whole body</tissue>
    </source>
</reference>
<evidence type="ECO:0000259" key="1">
    <source>
        <dbReference type="Pfam" id="PF09588"/>
    </source>
</evidence>
<comment type="caution">
    <text evidence="3">The sequence shown here is derived from an EMBL/GenBank/DDBJ whole genome shotgun (WGS) entry which is preliminary data.</text>
</comment>
<dbReference type="CDD" id="cd22343">
    <property type="entry name" value="PDDEXK_lambda_exonuclease-like"/>
    <property type="match status" value="1"/>
</dbReference>
<dbReference type="EMBL" id="JBEUOH010000013">
    <property type="protein sequence ID" value="KAL0880113.1"/>
    <property type="molecule type" value="Genomic_DNA"/>
</dbReference>
<dbReference type="Pfam" id="PF20700">
    <property type="entry name" value="Mutator"/>
    <property type="match status" value="1"/>
</dbReference>
<dbReference type="PANTHER" id="PTHR46609">
    <property type="entry name" value="EXONUCLEASE, PHAGE-TYPE/RECB, C-TERMINAL DOMAIN-CONTAINING PROTEIN"/>
    <property type="match status" value="1"/>
</dbReference>